<keyword evidence="5" id="KW-0271">Exosome</keyword>
<feature type="domain" description="Exoribonuclease phosphorolytic" evidence="7">
    <location>
        <begin position="31"/>
        <end position="166"/>
    </location>
</feature>
<evidence type="ECO:0000256" key="6">
    <source>
        <dbReference type="ARBA" id="ARBA00042523"/>
    </source>
</evidence>
<dbReference type="InterPro" id="IPR050590">
    <property type="entry name" value="Exosome_comp_Rrp42_subfam"/>
</dbReference>
<dbReference type="Gene3D" id="3.30.230.70">
    <property type="entry name" value="GHMP Kinase, N-terminal domain"/>
    <property type="match status" value="1"/>
</dbReference>
<sequence length="290" mass="30734">MSDVLISDAEKTFIIHGIQENLRCDGRSCLEYRDIELETGVVSNCSGSAHVRLANTDILVGIKAQLETPDPGSTDQGRIEFFVDCTANADPEFEGRGGEDIAAEISSALAQAYRSPKCLDLRSLAVVPGQQVWVLYVDILILECGGSLVDAVSVAVKAALYDLKIPKVSVTVDENGDPEVEVSGDPFDVEKLSTENVPCFITLSKVGQQFILDATQEEQACAVGSLALAVTASGKIAALFKAGTGSLHPENVMDVIEVGRDIGASLNAAVVAELEAEVSTKKKGQKGFFL</sequence>
<dbReference type="GO" id="GO:0035925">
    <property type="term" value="F:mRNA 3'-UTR AU-rich region binding"/>
    <property type="evidence" value="ECO:0000318"/>
    <property type="project" value="GO_Central"/>
</dbReference>
<dbReference type="EnsemblMetazoa" id="ISCW015101-RA">
    <property type="protein sequence ID" value="ISCW015101-PA"/>
    <property type="gene ID" value="ISCW015101"/>
</dbReference>
<evidence type="ECO:0000313" key="9">
    <source>
        <dbReference type="EMBL" id="EEC20422.1"/>
    </source>
</evidence>
<reference evidence="10" key="2">
    <citation type="submission" date="2020-05" db="UniProtKB">
        <authorList>
            <consortium name="EnsemblMetazoa"/>
        </authorList>
    </citation>
    <scope>IDENTIFICATION</scope>
    <source>
        <strain evidence="10">wikel</strain>
    </source>
</reference>
<evidence type="ECO:0000256" key="2">
    <source>
        <dbReference type="ARBA" id="ARBA00004604"/>
    </source>
</evidence>
<feature type="domain" description="Exoribonuclease phosphorolytic" evidence="8">
    <location>
        <begin position="196"/>
        <end position="261"/>
    </location>
</feature>
<dbReference type="SUPFAM" id="SSF54211">
    <property type="entry name" value="Ribosomal protein S5 domain 2-like"/>
    <property type="match status" value="1"/>
</dbReference>
<evidence type="ECO:0000256" key="4">
    <source>
        <dbReference type="ARBA" id="ARBA00022490"/>
    </source>
</evidence>
<name>B7QNK0_IXOSC</name>
<evidence type="ECO:0000256" key="5">
    <source>
        <dbReference type="ARBA" id="ARBA00022835"/>
    </source>
</evidence>
<dbReference type="GO" id="GO:0000176">
    <property type="term" value="C:nuclear exosome (RNase complex)"/>
    <property type="evidence" value="ECO:0000318"/>
    <property type="project" value="GO_Central"/>
</dbReference>
<dbReference type="InterPro" id="IPR020568">
    <property type="entry name" value="Ribosomal_Su5_D2-typ_SF"/>
</dbReference>
<dbReference type="OrthoDB" id="272245at2759"/>
<comment type="subcellular location">
    <subcellularLocation>
        <location evidence="1">Cytoplasm</location>
    </subcellularLocation>
    <subcellularLocation>
        <location evidence="2">Nucleus</location>
        <location evidence="2">Nucleolus</location>
    </subcellularLocation>
</comment>
<dbReference type="InParanoid" id="B7QNK0"/>
<gene>
    <name evidence="10" type="primary">8043947</name>
    <name evidence="9" type="ORF">IscW_ISCW015101</name>
</gene>
<dbReference type="InterPro" id="IPR001247">
    <property type="entry name" value="ExoRNase_PH_dom1"/>
</dbReference>
<dbReference type="SUPFAM" id="SSF55666">
    <property type="entry name" value="Ribonuclease PH domain 2-like"/>
    <property type="match status" value="1"/>
</dbReference>
<dbReference type="EMBL" id="DS979414">
    <property type="protein sequence ID" value="EEC20422.1"/>
    <property type="molecule type" value="Genomic_DNA"/>
</dbReference>
<dbReference type="EMBL" id="ABJB010705799">
    <property type="status" value="NOT_ANNOTATED_CDS"/>
    <property type="molecule type" value="Genomic_DNA"/>
</dbReference>
<dbReference type="GO" id="GO:0000467">
    <property type="term" value="P:exonucleolytic trimming to generate mature 3'-end of 5.8S rRNA from tricistronic rRNA transcript (SSU-rRNA, 5.8S rRNA, LSU-rRNA)"/>
    <property type="evidence" value="ECO:0000318"/>
    <property type="project" value="GO_Central"/>
</dbReference>
<dbReference type="EMBL" id="ABJB010060840">
    <property type="status" value="NOT_ANNOTATED_CDS"/>
    <property type="molecule type" value="Genomic_DNA"/>
</dbReference>
<dbReference type="GO" id="GO:0005730">
    <property type="term" value="C:nucleolus"/>
    <property type="evidence" value="ECO:0007669"/>
    <property type="project" value="UniProtKB-SubCell"/>
</dbReference>
<proteinExistence type="evidence at protein level"/>
<dbReference type="CDD" id="cd11367">
    <property type="entry name" value="RNase_PH_RRP42"/>
    <property type="match status" value="1"/>
</dbReference>
<dbReference type="PANTHER" id="PTHR11097">
    <property type="entry name" value="EXOSOME COMPLEX EXONUCLEASE RIBOSOMAL RNA PROCESSING PROTEIN"/>
    <property type="match status" value="1"/>
</dbReference>
<evidence type="ECO:0000259" key="8">
    <source>
        <dbReference type="Pfam" id="PF03725"/>
    </source>
</evidence>
<evidence type="ECO:0000313" key="10">
    <source>
        <dbReference type="EnsemblMetazoa" id="ISCW015101-PA"/>
    </source>
</evidence>
<protein>
    <recommendedName>
        <fullName evidence="6">Ribosomal RNA-processing protein 42</fullName>
    </recommendedName>
</protein>
<dbReference type="VEuPathDB" id="VectorBase:ISCW015101"/>
<dbReference type="EMBL" id="ABJB010960750">
    <property type="status" value="NOT_ANNOTATED_CDS"/>
    <property type="molecule type" value="Genomic_DNA"/>
</dbReference>
<dbReference type="InterPro" id="IPR036345">
    <property type="entry name" value="ExoRNase_PH_dom2_sf"/>
</dbReference>
<evidence type="ECO:0000259" key="7">
    <source>
        <dbReference type="Pfam" id="PF01138"/>
    </source>
</evidence>
<accession>B7QNK0</accession>
<evidence type="ECO:0007829" key="12">
    <source>
        <dbReference type="PeptideAtlas" id="B7QNK0"/>
    </source>
</evidence>
<evidence type="ECO:0000313" key="11">
    <source>
        <dbReference type="Proteomes" id="UP000001555"/>
    </source>
</evidence>
<dbReference type="Proteomes" id="UP000001555">
    <property type="component" value="Unassembled WGS sequence"/>
</dbReference>
<comment type="similarity">
    <text evidence="3">Belongs to the RNase PH family.</text>
</comment>
<dbReference type="InterPro" id="IPR027408">
    <property type="entry name" value="PNPase/RNase_PH_dom_sf"/>
</dbReference>
<dbReference type="GO" id="GO:0034475">
    <property type="term" value="P:U4 snRNA 3'-end processing"/>
    <property type="evidence" value="ECO:0000318"/>
    <property type="project" value="GO_Central"/>
</dbReference>
<dbReference type="GO" id="GO:0000177">
    <property type="term" value="C:cytoplasmic exosome (RNase complex)"/>
    <property type="evidence" value="ECO:0000318"/>
    <property type="project" value="GO_Central"/>
</dbReference>
<dbReference type="GO" id="GO:0034476">
    <property type="term" value="P:U5 snRNA 3'-end processing"/>
    <property type="evidence" value="ECO:0000318"/>
    <property type="project" value="GO_Central"/>
</dbReference>
<dbReference type="HOGENOM" id="CLU_038194_4_2_1"/>
<keyword evidence="12" id="KW-1267">Proteomics identification</keyword>
<dbReference type="GO" id="GO:0071035">
    <property type="term" value="P:nuclear polyadenylation-dependent rRNA catabolic process"/>
    <property type="evidence" value="ECO:0000318"/>
    <property type="project" value="GO_Central"/>
</dbReference>
<dbReference type="AlphaFoldDB" id="B7QNK0"/>
<keyword evidence="4" id="KW-0963">Cytoplasm</keyword>
<dbReference type="GO" id="GO:0034473">
    <property type="term" value="P:U1 snRNA 3'-end processing"/>
    <property type="evidence" value="ECO:0000318"/>
    <property type="project" value="GO_Central"/>
</dbReference>
<dbReference type="GO" id="GO:0016075">
    <property type="term" value="P:rRNA catabolic process"/>
    <property type="evidence" value="ECO:0000318"/>
    <property type="project" value="GO_Central"/>
</dbReference>
<dbReference type="InterPro" id="IPR015847">
    <property type="entry name" value="ExoRNase_PH_dom2"/>
</dbReference>
<keyword evidence="11" id="KW-1185">Reference proteome</keyword>
<dbReference type="GO" id="GO:0071028">
    <property type="term" value="P:nuclear mRNA surveillance"/>
    <property type="evidence" value="ECO:0000318"/>
    <property type="project" value="GO_Central"/>
</dbReference>
<evidence type="ECO:0000256" key="3">
    <source>
        <dbReference type="ARBA" id="ARBA00006678"/>
    </source>
</evidence>
<reference evidence="9 11" key="1">
    <citation type="submission" date="2008-03" db="EMBL/GenBank/DDBJ databases">
        <title>Annotation of Ixodes scapularis.</title>
        <authorList>
            <consortium name="Ixodes scapularis Genome Project Consortium"/>
            <person name="Caler E."/>
            <person name="Hannick L.I."/>
            <person name="Bidwell S."/>
            <person name="Joardar V."/>
            <person name="Thiagarajan M."/>
            <person name="Amedeo P."/>
            <person name="Galinsky K.J."/>
            <person name="Schobel S."/>
            <person name="Inman J."/>
            <person name="Hostetler J."/>
            <person name="Miller J."/>
            <person name="Hammond M."/>
            <person name="Megy K."/>
            <person name="Lawson D."/>
            <person name="Kodira C."/>
            <person name="Sutton G."/>
            <person name="Meyer J."/>
            <person name="Hill C.A."/>
            <person name="Birren B."/>
            <person name="Nene V."/>
            <person name="Collins F."/>
            <person name="Alarcon-Chaidez F."/>
            <person name="Wikel S."/>
            <person name="Strausberg R."/>
        </authorList>
    </citation>
    <scope>NUCLEOTIDE SEQUENCE [LARGE SCALE GENOMIC DNA]</scope>
    <source>
        <strain evidence="11">Wikel</strain>
        <strain evidence="9">Wikel colony</strain>
    </source>
</reference>
<dbReference type="Pfam" id="PF03725">
    <property type="entry name" value="RNase_PH_C"/>
    <property type="match status" value="1"/>
</dbReference>
<dbReference type="FunCoup" id="B7QNK0">
    <property type="interactions" value="1522"/>
</dbReference>
<dbReference type="GO" id="GO:0071038">
    <property type="term" value="P:TRAMP-dependent tRNA surveillance pathway"/>
    <property type="evidence" value="ECO:0000318"/>
    <property type="project" value="GO_Central"/>
</dbReference>
<dbReference type="VEuPathDB" id="VectorBase:ISCI015101"/>
<organism>
    <name type="scientific">Ixodes scapularis</name>
    <name type="common">Black-legged tick</name>
    <name type="synonym">Deer tick</name>
    <dbReference type="NCBI Taxonomy" id="6945"/>
    <lineage>
        <taxon>Eukaryota</taxon>
        <taxon>Metazoa</taxon>
        <taxon>Ecdysozoa</taxon>
        <taxon>Arthropoda</taxon>
        <taxon>Chelicerata</taxon>
        <taxon>Arachnida</taxon>
        <taxon>Acari</taxon>
        <taxon>Parasitiformes</taxon>
        <taxon>Ixodida</taxon>
        <taxon>Ixodoidea</taxon>
        <taxon>Ixodidae</taxon>
        <taxon>Ixodinae</taxon>
        <taxon>Ixodes</taxon>
    </lineage>
</organism>
<dbReference type="EMBL" id="ABJB010599757">
    <property type="status" value="NOT_ANNOTATED_CDS"/>
    <property type="molecule type" value="Genomic_DNA"/>
</dbReference>
<dbReference type="Pfam" id="PF01138">
    <property type="entry name" value="RNase_PH"/>
    <property type="match status" value="1"/>
</dbReference>
<dbReference type="PANTHER" id="PTHR11097:SF8">
    <property type="entry name" value="EXOSOME COMPLEX COMPONENT RRP42"/>
    <property type="match status" value="1"/>
</dbReference>
<dbReference type="VEuPathDB" id="VectorBase:ISCP_016682"/>
<dbReference type="STRING" id="6945.B7QNK0"/>
<dbReference type="PaxDb" id="6945-B7QNK0"/>
<dbReference type="EMBL" id="ABJB010464273">
    <property type="status" value="NOT_ANNOTATED_CDS"/>
    <property type="molecule type" value="Genomic_DNA"/>
</dbReference>
<dbReference type="KEGG" id="isc:8043947"/>
<evidence type="ECO:0000256" key="1">
    <source>
        <dbReference type="ARBA" id="ARBA00004496"/>
    </source>
</evidence>